<dbReference type="EMBL" id="JADCNM010000001">
    <property type="protein sequence ID" value="KAG0501062.1"/>
    <property type="molecule type" value="Genomic_DNA"/>
</dbReference>
<dbReference type="PANTHER" id="PTHR14957">
    <property type="entry name" value="UBIQUITIN-LIKE-CONJUGATING ENZYME ATG10"/>
    <property type="match status" value="1"/>
</dbReference>
<evidence type="ECO:0000256" key="2">
    <source>
        <dbReference type="ARBA" id="ARBA00021099"/>
    </source>
</evidence>
<organism evidence="7 8">
    <name type="scientific">Vanilla planifolia</name>
    <name type="common">Vanilla</name>
    <dbReference type="NCBI Taxonomy" id="51239"/>
    <lineage>
        <taxon>Eukaryota</taxon>
        <taxon>Viridiplantae</taxon>
        <taxon>Streptophyta</taxon>
        <taxon>Embryophyta</taxon>
        <taxon>Tracheophyta</taxon>
        <taxon>Spermatophyta</taxon>
        <taxon>Magnoliopsida</taxon>
        <taxon>Liliopsida</taxon>
        <taxon>Asparagales</taxon>
        <taxon>Orchidaceae</taxon>
        <taxon>Vanilloideae</taxon>
        <taxon>Vanilleae</taxon>
        <taxon>Vanilla</taxon>
    </lineage>
</organism>
<accession>A0A835SCE8</accession>
<dbReference type="GO" id="GO:0061651">
    <property type="term" value="F:Atg12 conjugating enzyme activity"/>
    <property type="evidence" value="ECO:0007669"/>
    <property type="project" value="TreeGrafter"/>
</dbReference>
<comment type="similarity">
    <text evidence="1">Belongs to the ATG10 family.</text>
</comment>
<dbReference type="AlphaFoldDB" id="A0A835SCE8"/>
<evidence type="ECO:0000256" key="6">
    <source>
        <dbReference type="ARBA" id="ARBA00029833"/>
    </source>
</evidence>
<dbReference type="GO" id="GO:0005829">
    <property type="term" value="C:cytosol"/>
    <property type="evidence" value="ECO:0007669"/>
    <property type="project" value="TreeGrafter"/>
</dbReference>
<dbReference type="GO" id="GO:0000422">
    <property type="term" value="P:autophagy of mitochondrion"/>
    <property type="evidence" value="ECO:0007669"/>
    <property type="project" value="TreeGrafter"/>
</dbReference>
<proteinExistence type="inferred from homology"/>
<comment type="caution">
    <text evidence="7">The sequence shown here is derived from an EMBL/GenBank/DDBJ whole genome shotgun (WGS) entry which is preliminary data.</text>
</comment>
<dbReference type="OrthoDB" id="4089664at2759"/>
<dbReference type="Gene3D" id="3.30.1460.50">
    <property type="match status" value="1"/>
</dbReference>
<keyword evidence="5" id="KW-0072">Autophagy</keyword>
<dbReference type="InterPro" id="IPR007135">
    <property type="entry name" value="Atg3/Atg10"/>
</dbReference>
<evidence type="ECO:0000256" key="4">
    <source>
        <dbReference type="ARBA" id="ARBA00022786"/>
    </source>
</evidence>
<evidence type="ECO:0000256" key="1">
    <source>
        <dbReference type="ARBA" id="ARBA00005696"/>
    </source>
</evidence>
<keyword evidence="3" id="KW-0808">Transferase</keyword>
<reference evidence="7 8" key="1">
    <citation type="journal article" date="2020" name="Nat. Food">
        <title>A phased Vanilla planifolia genome enables genetic improvement of flavour and production.</title>
        <authorList>
            <person name="Hasing T."/>
            <person name="Tang H."/>
            <person name="Brym M."/>
            <person name="Khazi F."/>
            <person name="Huang T."/>
            <person name="Chambers A.H."/>
        </authorList>
    </citation>
    <scope>NUCLEOTIDE SEQUENCE [LARGE SCALE GENOMIC DNA]</scope>
    <source>
        <tissue evidence="7">Leaf</tissue>
    </source>
</reference>
<dbReference type="GO" id="GO:0000045">
    <property type="term" value="P:autophagosome assembly"/>
    <property type="evidence" value="ECO:0007669"/>
    <property type="project" value="TreeGrafter"/>
</dbReference>
<protein>
    <recommendedName>
        <fullName evidence="2">Ubiquitin-like-conjugating enzyme ATG10</fullName>
    </recommendedName>
    <alternativeName>
        <fullName evidence="6">Autophagy-related protein 10</fullName>
    </alternativeName>
</protein>
<dbReference type="Proteomes" id="UP000639772">
    <property type="component" value="Chromosome 1"/>
</dbReference>
<evidence type="ECO:0000256" key="3">
    <source>
        <dbReference type="ARBA" id="ARBA00022679"/>
    </source>
</evidence>
<dbReference type="GO" id="GO:0032446">
    <property type="term" value="P:protein modification by small protein conjugation"/>
    <property type="evidence" value="ECO:0007669"/>
    <property type="project" value="TreeGrafter"/>
</dbReference>
<evidence type="ECO:0000313" key="8">
    <source>
        <dbReference type="Proteomes" id="UP000639772"/>
    </source>
</evidence>
<evidence type="ECO:0000256" key="5">
    <source>
        <dbReference type="ARBA" id="ARBA00023006"/>
    </source>
</evidence>
<keyword evidence="4" id="KW-0833">Ubl conjugation pathway</keyword>
<gene>
    <name evidence="7" type="ORF">HPP92_001134</name>
</gene>
<name>A0A835SCE8_VANPL</name>
<dbReference type="PANTHER" id="PTHR14957:SF1">
    <property type="entry name" value="UBIQUITIN-LIKE-CONJUGATING ENZYME ATG10"/>
    <property type="match status" value="1"/>
</dbReference>
<evidence type="ECO:0000313" key="7">
    <source>
        <dbReference type="EMBL" id="KAG0501062.1"/>
    </source>
</evidence>
<dbReference type="Pfam" id="PF03987">
    <property type="entry name" value="Autophagy_act_C"/>
    <property type="match status" value="1"/>
</dbReference>
<sequence length="224" mass="25442">MMQCTKFGMANKSICDGILSQYEFLVAARALCNKWKSVNTTLSNWTWTPIKRTSWSASCDEGYLSLENVYYIKSSMDHLSSQDLDEAEDEVDDATMVQPHCNSVHVYEFHITYSFSYRAPILYFHGSHCDGRPLDFDEIQKDLPEYSLKFLRESKWTFITMEEHPYLHQPWYMLHPCGTADLMKLLLGGGAQATADAFCYLASWLSIAGQAVGLRIPIGLSSSS</sequence>